<evidence type="ECO:0000313" key="12">
    <source>
        <dbReference type="Proteomes" id="UP001153620"/>
    </source>
</evidence>
<evidence type="ECO:0000313" key="11">
    <source>
        <dbReference type="EMBL" id="CAG9805619.1"/>
    </source>
</evidence>
<dbReference type="Gene3D" id="3.30.1380.20">
    <property type="entry name" value="Trafficking protein particle complex subunit 3"/>
    <property type="match status" value="1"/>
</dbReference>
<keyword evidence="5 10" id="KW-0813">Transport</keyword>
<dbReference type="InterPro" id="IPR024096">
    <property type="entry name" value="NO_sig/Golgi_transp_ligand-bd"/>
</dbReference>
<keyword evidence="8 10" id="KW-0333">Golgi apparatus</keyword>
<keyword evidence="12" id="KW-1185">Reference proteome</keyword>
<comment type="subunit">
    <text evidence="10">Part of the multisubunit TRAPP (transport protein particle) complex.</text>
</comment>
<dbReference type="GO" id="GO:0006888">
    <property type="term" value="P:endoplasmic reticulum to Golgi vesicle-mediated transport"/>
    <property type="evidence" value="ECO:0007669"/>
    <property type="project" value="TreeGrafter"/>
</dbReference>
<evidence type="ECO:0000256" key="4">
    <source>
        <dbReference type="ARBA" id="ARBA00006218"/>
    </source>
</evidence>
<reference evidence="11" key="1">
    <citation type="submission" date="2022-01" db="EMBL/GenBank/DDBJ databases">
        <authorList>
            <person name="King R."/>
        </authorList>
    </citation>
    <scope>NUCLEOTIDE SEQUENCE</scope>
</reference>
<evidence type="ECO:0000256" key="6">
    <source>
        <dbReference type="ARBA" id="ARBA00022824"/>
    </source>
</evidence>
<dbReference type="Pfam" id="PF04051">
    <property type="entry name" value="TRAPP"/>
    <property type="match status" value="1"/>
</dbReference>
<dbReference type="GO" id="GO:1990071">
    <property type="term" value="C:TRAPPII protein complex"/>
    <property type="evidence" value="ECO:0007669"/>
    <property type="project" value="TreeGrafter"/>
</dbReference>
<dbReference type="AlphaFoldDB" id="A0A9N9WTQ7"/>
<evidence type="ECO:0000256" key="10">
    <source>
        <dbReference type="PIRNR" id="PIRNR017479"/>
    </source>
</evidence>
<evidence type="ECO:0000256" key="3">
    <source>
        <dbReference type="ARBA" id="ARBA00004240"/>
    </source>
</evidence>
<dbReference type="Proteomes" id="UP001153620">
    <property type="component" value="Chromosome 2"/>
</dbReference>
<dbReference type="OrthoDB" id="10254842at2759"/>
<dbReference type="GO" id="GO:1990072">
    <property type="term" value="C:TRAPPIII protein complex"/>
    <property type="evidence" value="ECO:0007669"/>
    <property type="project" value="TreeGrafter"/>
</dbReference>
<evidence type="ECO:0000256" key="2">
    <source>
        <dbReference type="ARBA" id="ARBA00004222"/>
    </source>
</evidence>
<comment type="subcellular location">
    <subcellularLocation>
        <location evidence="3">Endoplasmic reticulum</location>
    </subcellularLocation>
    <subcellularLocation>
        <location evidence="2 10">Golgi apparatus</location>
        <location evidence="2 10">cis-Golgi network</location>
    </subcellularLocation>
</comment>
<evidence type="ECO:0000256" key="1">
    <source>
        <dbReference type="ARBA" id="ARBA00002910"/>
    </source>
</evidence>
<comment type="similarity">
    <text evidence="4 10">Belongs to the TRAPP small subunits family. BET3 subfamily.</text>
</comment>
<dbReference type="PANTHER" id="PTHR20902">
    <property type="entry name" value="41-2 PROTEIN ANTIGEN-RELATED"/>
    <property type="match status" value="1"/>
</dbReference>
<dbReference type="PANTHER" id="PTHR20902:SF0">
    <property type="entry name" value="TRAFFICKING PROTEIN PARTICLE COMPLEX SUBUNIT 5"/>
    <property type="match status" value="1"/>
</dbReference>
<accession>A0A9N9WTQ7</accession>
<dbReference type="GO" id="GO:0005783">
    <property type="term" value="C:endoplasmic reticulum"/>
    <property type="evidence" value="ECO:0007669"/>
    <property type="project" value="UniProtKB-SubCell"/>
</dbReference>
<protein>
    <recommendedName>
        <fullName evidence="9 10">Trafficking protein particle complex subunit 5</fullName>
    </recommendedName>
</protein>
<proteinExistence type="inferred from homology"/>
<name>A0A9N9WTQ7_9DIPT</name>
<evidence type="ECO:0000256" key="9">
    <source>
        <dbReference type="ARBA" id="ARBA00068379"/>
    </source>
</evidence>
<evidence type="ECO:0000256" key="5">
    <source>
        <dbReference type="ARBA" id="ARBA00022448"/>
    </source>
</evidence>
<gene>
    <name evidence="11" type="ORF">CHIRRI_LOCUS8487</name>
</gene>
<dbReference type="PIRSF" id="PIRSF017479">
    <property type="entry name" value="TRAPP_I_complex_Trs31"/>
    <property type="match status" value="1"/>
</dbReference>
<organism evidence="11 12">
    <name type="scientific">Chironomus riparius</name>
    <dbReference type="NCBI Taxonomy" id="315576"/>
    <lineage>
        <taxon>Eukaryota</taxon>
        <taxon>Metazoa</taxon>
        <taxon>Ecdysozoa</taxon>
        <taxon>Arthropoda</taxon>
        <taxon>Hexapoda</taxon>
        <taxon>Insecta</taxon>
        <taxon>Pterygota</taxon>
        <taxon>Neoptera</taxon>
        <taxon>Endopterygota</taxon>
        <taxon>Diptera</taxon>
        <taxon>Nematocera</taxon>
        <taxon>Chironomoidea</taxon>
        <taxon>Chironomidae</taxon>
        <taxon>Chironominae</taxon>
        <taxon>Chironomus</taxon>
    </lineage>
</organism>
<sequence length="186" mass="21216">MNLANLRPKSSVLDKAINKGKSEVSLSIFALLFSEIVQYSQKNCNSVADLSDKLHKLGMDVGSRLLDLYVFREKNSKRETKLINMLLFIKTTLWKTLFGKEIDKLEHANDDEKTYYIIETDAVINKYISVPKDKGSLNPSIFVAGIIESFLTLSGFPCKVTAHYHKGTTYMCKFEDYVICRDKQLD</sequence>
<dbReference type="EMBL" id="OU895878">
    <property type="protein sequence ID" value="CAG9805619.1"/>
    <property type="molecule type" value="Genomic_DNA"/>
</dbReference>
<dbReference type="InterPro" id="IPR007194">
    <property type="entry name" value="TRAPP_component"/>
</dbReference>
<reference evidence="11" key="2">
    <citation type="submission" date="2022-10" db="EMBL/GenBank/DDBJ databases">
        <authorList>
            <consortium name="ENA_rothamsted_submissions"/>
            <consortium name="culmorum"/>
            <person name="King R."/>
        </authorList>
    </citation>
    <scope>NUCLEOTIDE SEQUENCE</scope>
</reference>
<keyword evidence="6 10" id="KW-0256">Endoplasmic reticulum</keyword>
<dbReference type="GO" id="GO:1990070">
    <property type="term" value="C:TRAPPI protein complex"/>
    <property type="evidence" value="ECO:0007669"/>
    <property type="project" value="TreeGrafter"/>
</dbReference>
<dbReference type="FunFam" id="3.30.1380.20:FF:000005">
    <property type="entry name" value="Trafficking protein particle complex subunit 5"/>
    <property type="match status" value="1"/>
</dbReference>
<comment type="function">
    <text evidence="1 10">May play a role in vesicular transport from endoplasmic reticulum to Golgi.</text>
</comment>
<evidence type="ECO:0000256" key="7">
    <source>
        <dbReference type="ARBA" id="ARBA00022892"/>
    </source>
</evidence>
<evidence type="ECO:0000256" key="8">
    <source>
        <dbReference type="ARBA" id="ARBA00023034"/>
    </source>
</evidence>
<keyword evidence="7 10" id="KW-0931">ER-Golgi transport</keyword>
<dbReference type="SUPFAM" id="SSF111126">
    <property type="entry name" value="Ligand-binding domain in the NO signalling and Golgi transport"/>
    <property type="match status" value="1"/>
</dbReference>
<dbReference type="InterPro" id="IPR016696">
    <property type="entry name" value="TRAPP-I_su5"/>
</dbReference>
<dbReference type="CDD" id="cd14943">
    <property type="entry name" value="TRAPPC5_Trs31"/>
    <property type="match status" value="1"/>
</dbReference>